<proteinExistence type="predicted"/>
<dbReference type="Proteomes" id="UP001597018">
    <property type="component" value="Unassembled WGS sequence"/>
</dbReference>
<dbReference type="InterPro" id="IPR036770">
    <property type="entry name" value="Ankyrin_rpt-contain_sf"/>
</dbReference>
<keyword evidence="2 3" id="KW-0040">ANK repeat</keyword>
<dbReference type="PROSITE" id="PS50088">
    <property type="entry name" value="ANK_REPEAT"/>
    <property type="match status" value="5"/>
</dbReference>
<evidence type="ECO:0000256" key="2">
    <source>
        <dbReference type="ARBA" id="ARBA00023043"/>
    </source>
</evidence>
<dbReference type="PROSITE" id="PS50297">
    <property type="entry name" value="ANK_REP_REGION"/>
    <property type="match status" value="4"/>
</dbReference>
<feature type="repeat" description="ANK" evidence="3">
    <location>
        <begin position="103"/>
        <end position="135"/>
    </location>
</feature>
<dbReference type="RefSeq" id="WP_263253269.1">
    <property type="nucleotide sequence ID" value="NZ_BAABLT010000051.1"/>
</dbReference>
<dbReference type="EMBL" id="JBHTIW010000016">
    <property type="protein sequence ID" value="MFD0921886.1"/>
    <property type="molecule type" value="Genomic_DNA"/>
</dbReference>
<dbReference type="Pfam" id="PF12796">
    <property type="entry name" value="Ank_2"/>
    <property type="match status" value="2"/>
</dbReference>
<accession>A0ABW3FU56</accession>
<feature type="repeat" description="ANK" evidence="3">
    <location>
        <begin position="69"/>
        <end position="101"/>
    </location>
</feature>
<dbReference type="PANTHER" id="PTHR24171">
    <property type="entry name" value="ANKYRIN REPEAT DOMAIN-CONTAINING PROTEIN 39-RELATED"/>
    <property type="match status" value="1"/>
</dbReference>
<dbReference type="PRINTS" id="PR01415">
    <property type="entry name" value="ANKYRIN"/>
</dbReference>
<reference evidence="5" key="1">
    <citation type="journal article" date="2019" name="Int. J. Syst. Evol. Microbiol.">
        <title>The Global Catalogue of Microorganisms (GCM) 10K type strain sequencing project: providing services to taxonomists for standard genome sequencing and annotation.</title>
        <authorList>
            <consortium name="The Broad Institute Genomics Platform"/>
            <consortium name="The Broad Institute Genome Sequencing Center for Infectious Disease"/>
            <person name="Wu L."/>
            <person name="Ma J."/>
        </authorList>
    </citation>
    <scope>NUCLEOTIDE SEQUENCE [LARGE SCALE GENOMIC DNA]</scope>
    <source>
        <strain evidence="5">CCUG 56401</strain>
    </source>
</reference>
<name>A0ABW3FU56_9PSEU</name>
<keyword evidence="5" id="KW-1185">Reference proteome</keyword>
<feature type="repeat" description="ANK" evidence="3">
    <location>
        <begin position="284"/>
        <end position="316"/>
    </location>
</feature>
<protein>
    <submittedName>
        <fullName evidence="4">Ankyrin repeat domain-containing protein</fullName>
    </submittedName>
</protein>
<evidence type="ECO:0000313" key="5">
    <source>
        <dbReference type="Proteomes" id="UP001597018"/>
    </source>
</evidence>
<dbReference type="Gene3D" id="1.25.40.20">
    <property type="entry name" value="Ankyrin repeat-containing domain"/>
    <property type="match status" value="2"/>
</dbReference>
<keyword evidence="1" id="KW-0677">Repeat</keyword>
<sequence>MLDDAIISAVRQSDADQVNELLLAGADPNAREAASGLPVLSIAAGQGEAVIVRRLLRAGADVHTTDSRAGNTALHKAVQGGDRETVRVLVEAGAFVDAVGPTTGHTPLMDALWYKWPDIVGYLLEQNASVNLATHYGFSMRERIDYELGANTEGRDKLEAVAALLRRRTESDERAVQDQRLMAAVVVGDLEQVQALLAEGVHVDETAPVVNGFNDGHTPLLVAARDGYPDIVRALLAAGADVNAVEPTFGAVPLHKAVYMGHPDITEILVQAPGIDLDYQGATNGYTPLHDALWHGHADCARILLRAGARTDLLGHDGKTPRDVAIDVFGADHPIVDEIPA</sequence>
<organism evidence="4 5">
    <name type="scientific">Saccharopolyspora rosea</name>
    <dbReference type="NCBI Taxonomy" id="524884"/>
    <lineage>
        <taxon>Bacteria</taxon>
        <taxon>Bacillati</taxon>
        <taxon>Actinomycetota</taxon>
        <taxon>Actinomycetes</taxon>
        <taxon>Pseudonocardiales</taxon>
        <taxon>Pseudonocardiaceae</taxon>
        <taxon>Saccharopolyspora</taxon>
    </lineage>
</organism>
<dbReference type="PANTHER" id="PTHR24171:SF8">
    <property type="entry name" value="BRCA1-ASSOCIATED RING DOMAIN PROTEIN 1"/>
    <property type="match status" value="1"/>
</dbReference>
<feature type="repeat" description="ANK" evidence="3">
    <location>
        <begin position="35"/>
        <end position="67"/>
    </location>
</feature>
<evidence type="ECO:0000256" key="3">
    <source>
        <dbReference type="PROSITE-ProRule" id="PRU00023"/>
    </source>
</evidence>
<dbReference type="SMART" id="SM00248">
    <property type="entry name" value="ANK"/>
    <property type="match status" value="8"/>
</dbReference>
<evidence type="ECO:0000256" key="1">
    <source>
        <dbReference type="ARBA" id="ARBA00022737"/>
    </source>
</evidence>
<dbReference type="SUPFAM" id="SSF48403">
    <property type="entry name" value="Ankyrin repeat"/>
    <property type="match status" value="1"/>
</dbReference>
<gene>
    <name evidence="4" type="ORF">ACFQ16_19255</name>
</gene>
<feature type="repeat" description="ANK" evidence="3">
    <location>
        <begin position="215"/>
        <end position="247"/>
    </location>
</feature>
<dbReference type="InterPro" id="IPR002110">
    <property type="entry name" value="Ankyrin_rpt"/>
</dbReference>
<comment type="caution">
    <text evidence="4">The sequence shown here is derived from an EMBL/GenBank/DDBJ whole genome shotgun (WGS) entry which is preliminary data.</text>
</comment>
<evidence type="ECO:0000313" key="4">
    <source>
        <dbReference type="EMBL" id="MFD0921886.1"/>
    </source>
</evidence>